<evidence type="ECO:0000313" key="2">
    <source>
        <dbReference type="EMBL" id="DAF42342.1"/>
    </source>
</evidence>
<feature type="compositionally biased region" description="Low complexity" evidence="1">
    <location>
        <begin position="174"/>
        <end position="195"/>
    </location>
</feature>
<organism evidence="2 3">
    <name type="scientific">Nymphaea alba virus 1</name>
    <dbReference type="NCBI Taxonomy" id="2793733"/>
    <lineage>
        <taxon>Viruses</taxon>
        <taxon>Riboviria</taxon>
        <taxon>Orthornavirae</taxon>
        <taxon>Negarnaviricota</taxon>
        <taxon>Haploviricotina</taxon>
        <taxon>Monjiviricetes</taxon>
        <taxon>Mononegavirales</taxon>
        <taxon>Rhabdoviridae</taxon>
        <taxon>Betarhabdovirinae</taxon>
        <taxon>Alphacytorhabdovirus</taxon>
        <taxon>Alphacytorhabdovirus nymphaeae</taxon>
        <taxon>Cytorhabdovirus nymphaeae</taxon>
    </lineage>
</organism>
<sequence length="195" mass="21312">MSELKWYSFRISSKKIEADIKSDRKSVTPAFRKLLILSVQHLIEDAIPDPYSGLKPVVAKLFEKKRFKAYLDSHLSVFYGPNTPRLSFSVNKMNIFPTSTTLPTGNFVLKMSGKSSVLGDKKTSVKASVDVAVVVTELPECDVEEEAFYHPGWFCGEIEVTPAGKTKSDTKTESSATVAAATTVTAAAPPSTDKT</sequence>
<dbReference type="KEGG" id="vg:80541021"/>
<dbReference type="EMBL" id="BK014307">
    <property type="protein sequence ID" value="DAF42342.1"/>
    <property type="molecule type" value="Viral_cRNA"/>
</dbReference>
<feature type="region of interest" description="Disordered" evidence="1">
    <location>
        <begin position="164"/>
        <end position="195"/>
    </location>
</feature>
<name>A0A8D9PGZ8_9RHAB</name>
<reference evidence="2" key="2">
    <citation type="journal article" date="2021" name="Viruses">
        <title>Illuminating the Plant Rhabdovirus Landscape through Metatranscriptomics Data.</title>
        <authorList>
            <person name="Bejerman N."/>
            <person name="Dietzgen R.G."/>
            <person name="Debat H."/>
        </authorList>
    </citation>
    <scope>NUCLEOTIDE SEQUENCE</scope>
</reference>
<accession>A0A8D9PGZ8</accession>
<reference evidence="2" key="1">
    <citation type="journal article" date="2021" name="J. Anim. Genet.">
        <title>Illuminating the plant rhabdovirus landscape through metatranscriptomics data.</title>
        <authorList>
            <person name="Bejerman N."/>
            <person name="Dietzgen R.G."/>
            <person name="Debat H."/>
        </authorList>
    </citation>
    <scope>NUCLEOTIDE SEQUENCE</scope>
</reference>
<keyword evidence="3" id="KW-1185">Reference proteome</keyword>
<dbReference type="Proteomes" id="UP001161595">
    <property type="component" value="Segment"/>
</dbReference>
<proteinExistence type="predicted"/>
<evidence type="ECO:0000313" key="3">
    <source>
        <dbReference type="Proteomes" id="UP001161595"/>
    </source>
</evidence>
<dbReference type="GeneID" id="80541021"/>
<protein>
    <submittedName>
        <fullName evidence="2">M</fullName>
    </submittedName>
</protein>
<evidence type="ECO:0000256" key="1">
    <source>
        <dbReference type="SAM" id="MobiDB-lite"/>
    </source>
</evidence>
<dbReference type="RefSeq" id="YP_010802295.1">
    <property type="nucleotide sequence ID" value="NC_076979.1"/>
</dbReference>